<accession>A0A934STZ8</accession>
<dbReference type="Gene3D" id="2.60.40.790">
    <property type="match status" value="1"/>
</dbReference>
<protein>
    <submittedName>
        <fullName evidence="4">Hsp20/alpha crystallin family protein</fullName>
    </submittedName>
</protein>
<evidence type="ECO:0000256" key="1">
    <source>
        <dbReference type="PROSITE-ProRule" id="PRU00285"/>
    </source>
</evidence>
<dbReference type="InterPro" id="IPR002068">
    <property type="entry name" value="A-crystallin/Hsp20_dom"/>
</dbReference>
<sequence length="134" mass="14946">MSSRDPTRSMWAESLALLEQAESMRRQCFELRRQGTGGPTWEPPVDVYETARELMLVIALPGVPADAVKVVIDGGTISVQGQRAIPAPGSAAVHRLEIPYGRFERRIDLRPGMYEIVRRELSDGCLFLTLKKHA</sequence>
<dbReference type="InterPro" id="IPR008978">
    <property type="entry name" value="HSP20-like_chaperone"/>
</dbReference>
<name>A0A934STZ8_9BURK</name>
<comment type="caution">
    <text evidence="4">The sequence shown here is derived from an EMBL/GenBank/DDBJ whole genome shotgun (WGS) entry which is preliminary data.</text>
</comment>
<organism evidence="4 5">
    <name type="scientific">Noviherbaspirillum pedocola</name>
    <dbReference type="NCBI Taxonomy" id="2801341"/>
    <lineage>
        <taxon>Bacteria</taxon>
        <taxon>Pseudomonadati</taxon>
        <taxon>Pseudomonadota</taxon>
        <taxon>Betaproteobacteria</taxon>
        <taxon>Burkholderiales</taxon>
        <taxon>Oxalobacteraceae</taxon>
        <taxon>Noviherbaspirillum</taxon>
    </lineage>
</organism>
<dbReference type="PROSITE" id="PS01031">
    <property type="entry name" value="SHSP"/>
    <property type="match status" value="1"/>
</dbReference>
<dbReference type="EMBL" id="JAEPBG010000004">
    <property type="protein sequence ID" value="MBK4735183.1"/>
    <property type="molecule type" value="Genomic_DNA"/>
</dbReference>
<dbReference type="Pfam" id="PF00011">
    <property type="entry name" value="HSP20"/>
    <property type="match status" value="1"/>
</dbReference>
<dbReference type="RefSeq" id="WP_200591966.1">
    <property type="nucleotide sequence ID" value="NZ_JAEPBG010000004.1"/>
</dbReference>
<dbReference type="CDD" id="cd06464">
    <property type="entry name" value="ACD_sHsps-like"/>
    <property type="match status" value="1"/>
</dbReference>
<gene>
    <name evidence="4" type="ORF">JJB74_11225</name>
</gene>
<dbReference type="SUPFAM" id="SSF49764">
    <property type="entry name" value="HSP20-like chaperones"/>
    <property type="match status" value="1"/>
</dbReference>
<evidence type="ECO:0000256" key="2">
    <source>
        <dbReference type="RuleBase" id="RU003616"/>
    </source>
</evidence>
<dbReference type="AlphaFoldDB" id="A0A934STZ8"/>
<comment type="similarity">
    <text evidence="1 2">Belongs to the small heat shock protein (HSP20) family.</text>
</comment>
<evidence type="ECO:0000313" key="4">
    <source>
        <dbReference type="EMBL" id="MBK4735183.1"/>
    </source>
</evidence>
<feature type="domain" description="SHSP" evidence="3">
    <location>
        <begin position="36"/>
        <end position="134"/>
    </location>
</feature>
<reference evidence="4" key="1">
    <citation type="submission" date="2021-01" db="EMBL/GenBank/DDBJ databases">
        <title>Genome sequence of strain Noviherbaspirillum sp. DKR-6.</title>
        <authorList>
            <person name="Chaudhary D.K."/>
        </authorList>
    </citation>
    <scope>NUCLEOTIDE SEQUENCE</scope>
    <source>
        <strain evidence="4">DKR-6</strain>
    </source>
</reference>
<evidence type="ECO:0000313" key="5">
    <source>
        <dbReference type="Proteomes" id="UP000622890"/>
    </source>
</evidence>
<dbReference type="Proteomes" id="UP000622890">
    <property type="component" value="Unassembled WGS sequence"/>
</dbReference>
<proteinExistence type="inferred from homology"/>
<keyword evidence="5" id="KW-1185">Reference proteome</keyword>
<evidence type="ECO:0000259" key="3">
    <source>
        <dbReference type="PROSITE" id="PS01031"/>
    </source>
</evidence>